<keyword evidence="5 8" id="KW-0812">Transmembrane</keyword>
<dbReference type="PANTHER" id="PTHR33908">
    <property type="entry name" value="MANNOSYLTRANSFERASE YKCB-RELATED"/>
    <property type="match status" value="1"/>
</dbReference>
<dbReference type="EMBL" id="QZJZ01000102">
    <property type="protein sequence ID" value="RJP56090.1"/>
    <property type="molecule type" value="Genomic_DNA"/>
</dbReference>
<protein>
    <submittedName>
        <fullName evidence="9">Uncharacterized protein</fullName>
    </submittedName>
</protein>
<feature type="non-terminal residue" evidence="9">
    <location>
        <position position="320"/>
    </location>
</feature>
<dbReference type="GO" id="GO:0016763">
    <property type="term" value="F:pentosyltransferase activity"/>
    <property type="evidence" value="ECO:0007669"/>
    <property type="project" value="TreeGrafter"/>
</dbReference>
<gene>
    <name evidence="9" type="ORF">C4541_12995</name>
</gene>
<keyword evidence="7 8" id="KW-0472">Membrane</keyword>
<feature type="transmembrane region" description="Helical" evidence="8">
    <location>
        <begin position="99"/>
        <end position="117"/>
    </location>
</feature>
<evidence type="ECO:0000256" key="6">
    <source>
        <dbReference type="ARBA" id="ARBA00022989"/>
    </source>
</evidence>
<proteinExistence type="predicted"/>
<comment type="subcellular location">
    <subcellularLocation>
        <location evidence="1">Cell membrane</location>
        <topology evidence="1">Multi-pass membrane protein</topology>
    </subcellularLocation>
</comment>
<feature type="transmembrane region" description="Helical" evidence="8">
    <location>
        <begin position="129"/>
        <end position="148"/>
    </location>
</feature>
<feature type="transmembrane region" description="Helical" evidence="8">
    <location>
        <begin position="203"/>
        <end position="219"/>
    </location>
</feature>
<evidence type="ECO:0000256" key="5">
    <source>
        <dbReference type="ARBA" id="ARBA00022692"/>
    </source>
</evidence>
<name>A0A3A4QPV4_9BACT</name>
<feature type="transmembrane region" description="Helical" evidence="8">
    <location>
        <begin position="226"/>
        <end position="245"/>
    </location>
</feature>
<evidence type="ECO:0000313" key="9">
    <source>
        <dbReference type="EMBL" id="RJP56090.1"/>
    </source>
</evidence>
<dbReference type="InterPro" id="IPR050297">
    <property type="entry name" value="LipidA_mod_glycosyltrf_83"/>
</dbReference>
<keyword evidence="3" id="KW-0328">Glycosyltransferase</keyword>
<evidence type="ECO:0000256" key="8">
    <source>
        <dbReference type="SAM" id="Phobius"/>
    </source>
</evidence>
<feature type="transmembrane region" description="Helical" evidence="8">
    <location>
        <begin position="154"/>
        <end position="171"/>
    </location>
</feature>
<comment type="caution">
    <text evidence="9">The sequence shown here is derived from an EMBL/GenBank/DDBJ whole genome shotgun (WGS) entry which is preliminary data.</text>
</comment>
<sequence length="320" mass="36908">MKKYIVINVLISAAIQLFLFFFIQFNNFDYLYDPNPVQSNSNLFLNPDAGHYYLMAKNLLDHGVFSRSPVNPEQHPDLHRTPTYPIFLALLRLLSSKLFIIYIAHVILYILSIIMIMQMTNILTASKTAAFIAGLMMSLNISAYAYVFMSMAEIFFNFLTVASMYFFVLFVKKYKTGTFSSLVSIIFLTSMFTAINVLARPATKLHIFLFIVVGILFLRESLRKKLIYSCLFLVFYLIFVTPWLIRNKEVFGRFEFSNSQSINLIFWAGSSAFAMKHGLDVYDAQNLVSQEYNIPTYEQALNPWSYGQDPSTNEEKMKSV</sequence>
<evidence type="ECO:0000256" key="4">
    <source>
        <dbReference type="ARBA" id="ARBA00022679"/>
    </source>
</evidence>
<keyword evidence="4" id="KW-0808">Transferase</keyword>
<evidence type="ECO:0000256" key="2">
    <source>
        <dbReference type="ARBA" id="ARBA00022475"/>
    </source>
</evidence>
<accession>A0A3A4QPV4</accession>
<evidence type="ECO:0000256" key="1">
    <source>
        <dbReference type="ARBA" id="ARBA00004651"/>
    </source>
</evidence>
<keyword evidence="6 8" id="KW-1133">Transmembrane helix</keyword>
<dbReference type="AlphaFoldDB" id="A0A3A4QPV4"/>
<feature type="transmembrane region" description="Helical" evidence="8">
    <location>
        <begin position="178"/>
        <end position="197"/>
    </location>
</feature>
<keyword evidence="2" id="KW-1003">Cell membrane</keyword>
<evidence type="ECO:0000256" key="3">
    <source>
        <dbReference type="ARBA" id="ARBA00022676"/>
    </source>
</evidence>
<dbReference type="GO" id="GO:0009103">
    <property type="term" value="P:lipopolysaccharide biosynthetic process"/>
    <property type="evidence" value="ECO:0007669"/>
    <property type="project" value="UniProtKB-ARBA"/>
</dbReference>
<organism evidence="9 10">
    <name type="scientific">Candidatus Auribacter fodinae</name>
    <dbReference type="NCBI Taxonomy" id="2093366"/>
    <lineage>
        <taxon>Bacteria</taxon>
        <taxon>Pseudomonadati</taxon>
        <taxon>Candidatus Auribacterota</taxon>
        <taxon>Candidatus Auribacteria</taxon>
        <taxon>Candidatus Auribacterales</taxon>
        <taxon>Candidatus Auribacteraceae</taxon>
        <taxon>Candidatus Auribacter</taxon>
    </lineage>
</organism>
<feature type="transmembrane region" description="Helical" evidence="8">
    <location>
        <begin position="5"/>
        <end position="25"/>
    </location>
</feature>
<dbReference type="GO" id="GO:0005886">
    <property type="term" value="C:plasma membrane"/>
    <property type="evidence" value="ECO:0007669"/>
    <property type="project" value="UniProtKB-SubCell"/>
</dbReference>
<evidence type="ECO:0000313" key="10">
    <source>
        <dbReference type="Proteomes" id="UP000266426"/>
    </source>
</evidence>
<reference evidence="9 10" key="1">
    <citation type="journal article" date="2017" name="ISME J.">
        <title>Energy and carbon metabolisms in a deep terrestrial subsurface fluid microbial community.</title>
        <authorList>
            <person name="Momper L."/>
            <person name="Jungbluth S.P."/>
            <person name="Lee M.D."/>
            <person name="Amend J.P."/>
        </authorList>
    </citation>
    <scope>NUCLEOTIDE SEQUENCE [LARGE SCALE GENOMIC DNA]</scope>
    <source>
        <strain evidence="9">SURF_26</strain>
    </source>
</reference>
<dbReference type="PANTHER" id="PTHR33908:SF11">
    <property type="entry name" value="MEMBRANE PROTEIN"/>
    <property type="match status" value="1"/>
</dbReference>
<dbReference type="Proteomes" id="UP000266426">
    <property type="component" value="Unassembled WGS sequence"/>
</dbReference>
<evidence type="ECO:0000256" key="7">
    <source>
        <dbReference type="ARBA" id="ARBA00023136"/>
    </source>
</evidence>